<evidence type="ECO:0000313" key="2">
    <source>
        <dbReference type="Proteomes" id="UP001597187"/>
    </source>
</evidence>
<protein>
    <submittedName>
        <fullName evidence="1">DUF4112 domain-containing protein</fullName>
    </submittedName>
</protein>
<sequence>MAPLDAAETLERCQFVADLLDEAIPVPGTDRRVGLDSIVGVLPVAGDAVTAVASSYIVLEAARLGAPKATVARMTVNVVVDFLFGAIPLLGDLFDAVFKANQKNVALLEAHLGEETVMEAVADEDEDEATTVEIEDSD</sequence>
<dbReference type="EMBL" id="JBHUDC010000002">
    <property type="protein sequence ID" value="MFD1512317.1"/>
    <property type="molecule type" value="Genomic_DNA"/>
</dbReference>
<gene>
    <name evidence="1" type="ORF">ACFSBT_03365</name>
</gene>
<keyword evidence="2" id="KW-1185">Reference proteome</keyword>
<dbReference type="AlphaFoldDB" id="A0ABD6ARH2"/>
<dbReference type="InterPro" id="IPR025187">
    <property type="entry name" value="DUF4112"/>
</dbReference>
<dbReference type="Pfam" id="PF13430">
    <property type="entry name" value="DUF4112"/>
    <property type="match status" value="1"/>
</dbReference>
<dbReference type="PANTHER" id="PTHR35519:SF2">
    <property type="entry name" value="PH DOMAIN PROTEIN"/>
    <property type="match status" value="1"/>
</dbReference>
<reference evidence="1 2" key="1">
    <citation type="journal article" date="2019" name="Int. J. Syst. Evol. Microbiol.">
        <title>The Global Catalogue of Microorganisms (GCM) 10K type strain sequencing project: providing services to taxonomists for standard genome sequencing and annotation.</title>
        <authorList>
            <consortium name="The Broad Institute Genomics Platform"/>
            <consortium name="The Broad Institute Genome Sequencing Center for Infectious Disease"/>
            <person name="Wu L."/>
            <person name="Ma J."/>
        </authorList>
    </citation>
    <scope>NUCLEOTIDE SEQUENCE [LARGE SCALE GENOMIC DNA]</scope>
    <source>
        <strain evidence="1 2">CGMCC 1.12563</strain>
    </source>
</reference>
<dbReference type="PANTHER" id="PTHR35519">
    <property type="entry name" value="MEMBRANE PROTEINS"/>
    <property type="match status" value="1"/>
</dbReference>
<proteinExistence type="predicted"/>
<dbReference type="RefSeq" id="WP_250872298.1">
    <property type="nucleotide sequence ID" value="NZ_JALXFV010000002.1"/>
</dbReference>
<comment type="caution">
    <text evidence="1">The sequence shown here is derived from an EMBL/GenBank/DDBJ whole genome shotgun (WGS) entry which is preliminary data.</text>
</comment>
<accession>A0ABD6ARH2</accession>
<organism evidence="1 2">
    <name type="scientific">Halomarina rubra</name>
    <dbReference type="NCBI Taxonomy" id="2071873"/>
    <lineage>
        <taxon>Archaea</taxon>
        <taxon>Methanobacteriati</taxon>
        <taxon>Methanobacteriota</taxon>
        <taxon>Stenosarchaea group</taxon>
        <taxon>Halobacteria</taxon>
        <taxon>Halobacteriales</taxon>
        <taxon>Natronomonadaceae</taxon>
        <taxon>Halomarina</taxon>
    </lineage>
</organism>
<evidence type="ECO:0000313" key="1">
    <source>
        <dbReference type="EMBL" id="MFD1512317.1"/>
    </source>
</evidence>
<name>A0ABD6ARH2_9EURY</name>
<dbReference type="Proteomes" id="UP001597187">
    <property type="component" value="Unassembled WGS sequence"/>
</dbReference>